<keyword evidence="2" id="KW-0677">Repeat</keyword>
<comment type="similarity">
    <text evidence="4">Belongs to the YPP1 family.</text>
</comment>
<protein>
    <submittedName>
        <fullName evidence="8">Tetratricopeptide repeat protein 7B-like</fullName>
    </submittedName>
</protein>
<dbReference type="AlphaFoldDB" id="A0A8B8DM53"/>
<feature type="domain" description="Tetratricopeptide repeat protein 7 N-terminal" evidence="6">
    <location>
        <begin position="1"/>
        <end position="358"/>
    </location>
</feature>
<gene>
    <name evidence="8" type="primary">LOC111127725</name>
</gene>
<keyword evidence="7" id="KW-1185">Reference proteome</keyword>
<dbReference type="Pfam" id="PF13181">
    <property type="entry name" value="TPR_8"/>
    <property type="match status" value="2"/>
</dbReference>
<dbReference type="GO" id="GO:0072659">
    <property type="term" value="P:protein localization to plasma membrane"/>
    <property type="evidence" value="ECO:0007669"/>
    <property type="project" value="TreeGrafter"/>
</dbReference>
<dbReference type="InterPro" id="IPR019734">
    <property type="entry name" value="TPR_rpt"/>
</dbReference>
<dbReference type="Gene3D" id="1.25.40.10">
    <property type="entry name" value="Tetratricopeptide repeat domain"/>
    <property type="match status" value="2"/>
</dbReference>
<dbReference type="PROSITE" id="PS50005">
    <property type="entry name" value="TPR"/>
    <property type="match status" value="2"/>
</dbReference>
<dbReference type="OrthoDB" id="29013at2759"/>
<evidence type="ECO:0000313" key="8">
    <source>
        <dbReference type="RefSeq" id="XP_022328664.1"/>
    </source>
</evidence>
<feature type="repeat" description="TPR" evidence="5">
    <location>
        <begin position="708"/>
        <end position="741"/>
    </location>
</feature>
<proteinExistence type="inferred from homology"/>
<evidence type="ECO:0000256" key="1">
    <source>
        <dbReference type="ARBA" id="ARBA00002550"/>
    </source>
</evidence>
<dbReference type="InterPro" id="IPR013105">
    <property type="entry name" value="TPR_2"/>
</dbReference>
<dbReference type="KEGG" id="cvn:111127725"/>
<comment type="function">
    <text evidence="1">Involved in endocytosis.</text>
</comment>
<dbReference type="InterPro" id="IPR051722">
    <property type="entry name" value="Endocytosis_PI4K-reg_protein"/>
</dbReference>
<accession>A0A8B8DM53</accession>
<dbReference type="InterPro" id="IPR011990">
    <property type="entry name" value="TPR-like_helical_dom_sf"/>
</dbReference>
<evidence type="ECO:0000256" key="3">
    <source>
        <dbReference type="ARBA" id="ARBA00022803"/>
    </source>
</evidence>
<dbReference type="SMART" id="SM00028">
    <property type="entry name" value="TPR"/>
    <property type="match status" value="7"/>
</dbReference>
<evidence type="ECO:0000256" key="4">
    <source>
        <dbReference type="ARBA" id="ARBA00038251"/>
    </source>
</evidence>
<dbReference type="SUPFAM" id="SSF48452">
    <property type="entry name" value="TPR-like"/>
    <property type="match status" value="2"/>
</dbReference>
<dbReference type="GeneID" id="111127725"/>
<dbReference type="RefSeq" id="XP_022328664.1">
    <property type="nucleotide sequence ID" value="XM_022472956.1"/>
</dbReference>
<dbReference type="PANTHER" id="PTHR23083:SF464">
    <property type="entry name" value="TETRATRICOPEPTIDE REPEAT DOMAIN 7, ISOFORM A"/>
    <property type="match status" value="1"/>
</dbReference>
<evidence type="ECO:0000313" key="7">
    <source>
        <dbReference type="Proteomes" id="UP000694844"/>
    </source>
</evidence>
<keyword evidence="3 5" id="KW-0802">TPR repeat</keyword>
<evidence type="ECO:0000256" key="5">
    <source>
        <dbReference type="PROSITE-ProRule" id="PRU00339"/>
    </source>
</evidence>
<evidence type="ECO:0000259" key="6">
    <source>
        <dbReference type="Pfam" id="PF19440"/>
    </source>
</evidence>
<evidence type="ECO:0000256" key="2">
    <source>
        <dbReference type="ARBA" id="ARBA00022737"/>
    </source>
</evidence>
<dbReference type="Proteomes" id="UP000694844">
    <property type="component" value="Chromosome 4"/>
</dbReference>
<dbReference type="GO" id="GO:0046854">
    <property type="term" value="P:phosphatidylinositol phosphate biosynthetic process"/>
    <property type="evidence" value="ECO:0007669"/>
    <property type="project" value="TreeGrafter"/>
</dbReference>
<name>A0A8B8DM53_CRAVI</name>
<dbReference type="Pfam" id="PF19440">
    <property type="entry name" value="TTC7_N"/>
    <property type="match status" value="1"/>
</dbReference>
<dbReference type="FunFam" id="1.25.40.10:FF:000421">
    <property type="entry name" value="Tetratricopeptide repeat domain 7B"/>
    <property type="match status" value="1"/>
</dbReference>
<feature type="repeat" description="TPR" evidence="5">
    <location>
        <begin position="742"/>
        <end position="775"/>
    </location>
</feature>
<organism evidence="7 8">
    <name type="scientific">Crassostrea virginica</name>
    <name type="common">Eastern oyster</name>
    <dbReference type="NCBI Taxonomy" id="6565"/>
    <lineage>
        <taxon>Eukaryota</taxon>
        <taxon>Metazoa</taxon>
        <taxon>Spiralia</taxon>
        <taxon>Lophotrochozoa</taxon>
        <taxon>Mollusca</taxon>
        <taxon>Bivalvia</taxon>
        <taxon>Autobranchia</taxon>
        <taxon>Pteriomorphia</taxon>
        <taxon>Ostreida</taxon>
        <taxon>Ostreoidea</taxon>
        <taxon>Ostreidae</taxon>
        <taxon>Crassostrea</taxon>
    </lineage>
</organism>
<sequence length="822" mass="93553">MAAKVKFNRLESEIEKCRAERSWLKALEVAKQLANKYQHLDFYVNFASAESTLENYVKDSIPLEKNHSKACEQLIEVEKILSAIVKSNNKVALEAKLLLAKLHYCKGSYDETLRLYDEIDLDNVQTQNMSPRVLQLLAESYSIKGACLESRGPSTTSKFKAAEQERTVLQCYETAGDLALLYIQEREKLAQSSSSAVEEEIDILTENAIKQSPLLHIKMGNIKQGVGRFRELLRVVESRFTQSLRQALARQLAEVLIRGMCEKTYIPIDMSQSDSNKLSRPLPRKYSGENLFVPRELNEEALLLLLVAEAIATREAVLNRSEEHQEDRHISYENTTVVYDLLAITLVRCTQFLKLSESFEKAMRFSFEEFHIWHQFANALICAGKFSRALHVLKECSRLKPRNIVILLQAAKLCFECLHLYNDGINLVQQAIDDCAESHPLLSRLHVAMGIGYSLKAQGTKLQVDRYGLHKKALDAFKRAYELDPNDHLALFHLALQLAHQRQIAEAVRCVKMSLRHKNDYFHSLHLLVLLMTSEKKYEEGLTLIQAALQEYPDNLSLMLTRSKLEEVLLGPEYALNTCRRMLELWKELYETDIEDTSSEKKYRTLTSNDRSTFDRRSFATLQLNELNDRDTGSVRAESVAASRVEQTLSEVASSMGSVLHPRPGSQETWLLQAQIWLHLAELYLSLDKMTEAQGCVQETSSIFPLSHHVAFMKGRVYEHKHRYEEAKSCYENALAINPAHTKSLQHLGIVQHELGNNKMAEKVLREAVNVDPTSHQSWFRLGLVLESLGQAEAASECHMTSLGLESTSPIVPFSVIPNMLQ</sequence>
<dbReference type="Pfam" id="PF07719">
    <property type="entry name" value="TPR_2"/>
    <property type="match status" value="1"/>
</dbReference>
<dbReference type="GO" id="GO:0005886">
    <property type="term" value="C:plasma membrane"/>
    <property type="evidence" value="ECO:0007669"/>
    <property type="project" value="TreeGrafter"/>
</dbReference>
<reference evidence="8" key="1">
    <citation type="submission" date="2025-08" db="UniProtKB">
        <authorList>
            <consortium name="RefSeq"/>
        </authorList>
    </citation>
    <scope>IDENTIFICATION</scope>
    <source>
        <tissue evidence="8">Whole sample</tissue>
    </source>
</reference>
<dbReference type="PANTHER" id="PTHR23083">
    <property type="entry name" value="TETRATRICOPEPTIDE REPEAT PROTEIN, TPR"/>
    <property type="match status" value="1"/>
</dbReference>
<dbReference type="InterPro" id="IPR045819">
    <property type="entry name" value="TTC7_N"/>
</dbReference>